<evidence type="ECO:0000313" key="3">
    <source>
        <dbReference type="EMBL" id="RRR21625.1"/>
    </source>
</evidence>
<name>A0A345YLY9_9MICO</name>
<evidence type="ECO:0000313" key="2">
    <source>
        <dbReference type="EMBL" id="AXK44941.1"/>
    </source>
</evidence>
<protein>
    <recommendedName>
        <fullName evidence="6">AbiEi antitoxin C-terminal domain-containing protein</fullName>
    </recommendedName>
</protein>
<dbReference type="EMBL" id="CP031356">
    <property type="protein sequence ID" value="AXK44941.1"/>
    <property type="molecule type" value="Genomic_DNA"/>
</dbReference>
<dbReference type="AlphaFoldDB" id="A0A345YLY9"/>
<evidence type="ECO:0000313" key="5">
    <source>
        <dbReference type="Proteomes" id="UP000282185"/>
    </source>
</evidence>
<proteinExistence type="predicted"/>
<dbReference type="RefSeq" id="WP_115412693.1">
    <property type="nucleotide sequence ID" value="NZ_CP031356.1"/>
</dbReference>
<keyword evidence="4" id="KW-1185">Reference proteome</keyword>
<accession>A0A345YLY9</accession>
<evidence type="ECO:0008006" key="6">
    <source>
        <dbReference type="Google" id="ProtNLM"/>
    </source>
</evidence>
<reference evidence="2 4" key="1">
    <citation type="submission" date="2018-07" db="EMBL/GenBank/DDBJ databases">
        <title>Brachybacterium saurashtrense DSM 23186 genome sequence.</title>
        <authorList>
            <person name="Guo L."/>
        </authorList>
    </citation>
    <scope>NUCLEOTIDE SEQUENCE [LARGE SCALE GENOMIC DNA]</scope>
    <source>
        <strain evidence="2 4">DSM 23186</strain>
    </source>
</reference>
<evidence type="ECO:0000256" key="1">
    <source>
        <dbReference type="SAM" id="MobiDB-lite"/>
    </source>
</evidence>
<evidence type="ECO:0000313" key="4">
    <source>
        <dbReference type="Proteomes" id="UP000254236"/>
    </source>
</evidence>
<reference evidence="3 5" key="2">
    <citation type="submission" date="2018-08" db="EMBL/GenBank/DDBJ databases">
        <title>Brachybacterium saurashtrense DSM 23186.</title>
        <authorList>
            <person name="Li Y."/>
        </authorList>
    </citation>
    <scope>NUCLEOTIDE SEQUENCE [LARGE SCALE GENOMIC DNA]</scope>
    <source>
        <strain evidence="3 5">DSM 23186</strain>
    </source>
</reference>
<dbReference type="Proteomes" id="UP000254236">
    <property type="component" value="Chromosome"/>
</dbReference>
<dbReference type="KEGG" id="bsau:DWV08_04500"/>
<organism evidence="3 5">
    <name type="scientific">Brachybacterium saurashtrense</name>
    <dbReference type="NCBI Taxonomy" id="556288"/>
    <lineage>
        <taxon>Bacteria</taxon>
        <taxon>Bacillati</taxon>
        <taxon>Actinomycetota</taxon>
        <taxon>Actinomycetes</taxon>
        <taxon>Micrococcales</taxon>
        <taxon>Dermabacteraceae</taxon>
        <taxon>Brachybacterium</taxon>
    </lineage>
</organism>
<feature type="region of interest" description="Disordered" evidence="1">
    <location>
        <begin position="216"/>
        <end position="253"/>
    </location>
</feature>
<sequence>MARSPAPAAEAPAPPLGLCAAWSSHAAELAVPIGDALQEWEDTPSTRVLVAEGLLARLLPGRYVPPDVLHGAIPRALALGCAMGARLLPHHVIAGPSAAWVLLGGVPPTVPELLSATHRSAMAGVSLRHGMLRPDEVETVGGAPMTVPERTAIDLLRYCPVPAAAPLLRGLERSGHLERGAVDRALRRMDRHPGIRAVRGRWEEYLERSAPRRDFLRGRAPQGGILRPRAPGSAQLAVSGAEAPTGLPSAVTR</sequence>
<gene>
    <name evidence="2" type="ORF">DWV08_04500</name>
    <name evidence="3" type="ORF">DXU92_13075</name>
</gene>
<dbReference type="OrthoDB" id="4792875at2"/>
<dbReference type="EMBL" id="QSWH01000006">
    <property type="protein sequence ID" value="RRR21625.1"/>
    <property type="molecule type" value="Genomic_DNA"/>
</dbReference>
<dbReference type="Proteomes" id="UP000282185">
    <property type="component" value="Unassembled WGS sequence"/>
</dbReference>